<dbReference type="PANTHER" id="PTHR37523:SF1">
    <property type="entry name" value="CALCINEURIN-LIKE PHOSPHOESTERASE DOMAIN-CONTAINING PROTEIN"/>
    <property type="match status" value="1"/>
</dbReference>
<dbReference type="EMBL" id="NATQ01000035">
    <property type="protein sequence ID" value="OQX90670.1"/>
    <property type="molecule type" value="Genomic_DNA"/>
</dbReference>
<dbReference type="AlphaFoldDB" id="A0A1W9S2Z0"/>
<accession>A0A1W9S2Z0</accession>
<comment type="caution">
    <text evidence="2">The sequence shown here is derived from an EMBL/GenBank/DDBJ whole genome shotgun (WGS) entry which is preliminary data.</text>
</comment>
<dbReference type="PANTHER" id="PTHR37523">
    <property type="entry name" value="METALLOPHOSPHOESTERASE"/>
    <property type="match status" value="1"/>
</dbReference>
<dbReference type="GO" id="GO:0016787">
    <property type="term" value="F:hydrolase activity"/>
    <property type="evidence" value="ECO:0007669"/>
    <property type="project" value="InterPro"/>
</dbReference>
<name>A0A1W9S2Z0_9BACT</name>
<dbReference type="InterPro" id="IPR004843">
    <property type="entry name" value="Calcineurin-like_PHP"/>
</dbReference>
<feature type="domain" description="Calcineurin-like phosphoesterase" evidence="1">
    <location>
        <begin position="6"/>
        <end position="242"/>
    </location>
</feature>
<evidence type="ECO:0000313" key="2">
    <source>
        <dbReference type="EMBL" id="OQX90670.1"/>
    </source>
</evidence>
<dbReference type="Pfam" id="PF00149">
    <property type="entry name" value="Metallophos"/>
    <property type="match status" value="1"/>
</dbReference>
<evidence type="ECO:0000259" key="1">
    <source>
        <dbReference type="Pfam" id="PF00149"/>
    </source>
</evidence>
<dbReference type="InterPro" id="IPR029052">
    <property type="entry name" value="Metallo-depent_PP-like"/>
</dbReference>
<dbReference type="SUPFAM" id="SSF56300">
    <property type="entry name" value="Metallo-dependent phosphatases"/>
    <property type="match status" value="1"/>
</dbReference>
<protein>
    <recommendedName>
        <fullName evidence="1">Calcineurin-like phosphoesterase domain-containing protein</fullName>
    </recommendedName>
</protein>
<dbReference type="Proteomes" id="UP000192611">
    <property type="component" value="Unassembled WGS sequence"/>
</dbReference>
<dbReference type="Gene3D" id="3.60.21.10">
    <property type="match status" value="1"/>
</dbReference>
<proteinExistence type="predicted"/>
<gene>
    <name evidence="2" type="ORF">B6D57_02350</name>
</gene>
<organism evidence="2 3">
    <name type="scientific">Candidatus Coatesbacteria bacterium 4484_99</name>
    <dbReference type="NCBI Taxonomy" id="1970774"/>
    <lineage>
        <taxon>Bacteria</taxon>
        <taxon>Candidatus Coatesiibacteriota</taxon>
    </lineage>
</organism>
<sequence>MTHCFFVSDLHGDIERYEKFFGAIRTQKPDMVFIGGDILPSQHTYLKTIDISHRDFVNDYLVANLNRLRDILRDDYPRIFIILGNDDGRFEESTLLDVSTRSIWEYAHNRKIRYNDWVVYGYSFIPPTPFHLKDWERYDVSRYVDPGCIPPEDGVHTTPVSENEVRYSTIKEDLKRLTDDDDLKNAVFLFHSPPYKTNLDRAGLDGVVVDHAPVDVHIGSIAIKQFIESKQPLLTLHGHVHESARLTGSWRDRIGRTHMFSAAHSGPELSLVKFELEDLESAKRELI</sequence>
<reference evidence="3" key="1">
    <citation type="submission" date="2017-03" db="EMBL/GenBank/DDBJ databases">
        <title>Novel pathways for hydrocarbon cycling and metabolic interdependencies in hydrothermal sediment communities.</title>
        <authorList>
            <person name="Dombrowski N."/>
            <person name="Seitz K."/>
            <person name="Teske A."/>
            <person name="Baker B."/>
        </authorList>
    </citation>
    <scope>NUCLEOTIDE SEQUENCE [LARGE SCALE GENOMIC DNA]</scope>
</reference>
<evidence type="ECO:0000313" key="3">
    <source>
        <dbReference type="Proteomes" id="UP000192611"/>
    </source>
</evidence>